<evidence type="ECO:0000259" key="4">
    <source>
        <dbReference type="PROSITE" id="PS50225"/>
    </source>
</evidence>
<keyword evidence="2 3" id="KW-0040">ANK repeat</keyword>
<dbReference type="SUPFAM" id="SSF48403">
    <property type="entry name" value="Ankyrin repeat"/>
    <property type="match status" value="2"/>
</dbReference>
<dbReference type="SMART" id="SM00969">
    <property type="entry name" value="SOCS_box"/>
    <property type="match status" value="1"/>
</dbReference>
<keyword evidence="1" id="KW-0677">Repeat</keyword>
<keyword evidence="7" id="KW-1185">Reference proteome</keyword>
<dbReference type="InterPro" id="IPR036770">
    <property type="entry name" value="Ankyrin_rpt-contain_sf"/>
</dbReference>
<reference evidence="6" key="1">
    <citation type="submission" date="2022-11" db="EMBL/GenBank/DDBJ databases">
        <title>Centuries of genome instability and evolution in soft-shell clam transmissible cancer (bioRxiv).</title>
        <authorList>
            <person name="Hart S.F.M."/>
            <person name="Yonemitsu M.A."/>
            <person name="Giersch R.M."/>
            <person name="Beal B.F."/>
            <person name="Arriagada G."/>
            <person name="Davis B.W."/>
            <person name="Ostrander E.A."/>
            <person name="Goff S.P."/>
            <person name="Metzger M.J."/>
        </authorList>
    </citation>
    <scope>NUCLEOTIDE SEQUENCE</scope>
    <source>
        <strain evidence="6">MELC-2E11</strain>
        <tissue evidence="6">Siphon/mantle</tissue>
    </source>
</reference>
<dbReference type="PROSITE" id="PS50297">
    <property type="entry name" value="ANK_REP_REGION"/>
    <property type="match status" value="6"/>
</dbReference>
<evidence type="ECO:0000313" key="7">
    <source>
        <dbReference type="Proteomes" id="UP001164746"/>
    </source>
</evidence>
<protein>
    <submittedName>
        <fullName evidence="6">Y381-like protein</fullName>
    </submittedName>
</protein>
<dbReference type="InterPro" id="IPR001496">
    <property type="entry name" value="SOCS_box"/>
</dbReference>
<feature type="repeat" description="ANK" evidence="3">
    <location>
        <begin position="235"/>
        <end position="272"/>
    </location>
</feature>
<feature type="repeat" description="ANK" evidence="3">
    <location>
        <begin position="37"/>
        <end position="69"/>
    </location>
</feature>
<dbReference type="Proteomes" id="UP001164746">
    <property type="component" value="Chromosome 2"/>
</dbReference>
<feature type="repeat" description="ANK" evidence="3">
    <location>
        <begin position="103"/>
        <end position="135"/>
    </location>
</feature>
<dbReference type="PANTHER" id="PTHR24123">
    <property type="entry name" value="ANKYRIN REPEAT-CONTAINING"/>
    <property type="match status" value="1"/>
</dbReference>
<feature type="repeat" description="ANK" evidence="3">
    <location>
        <begin position="169"/>
        <end position="201"/>
    </location>
</feature>
<evidence type="ECO:0000256" key="3">
    <source>
        <dbReference type="PROSITE-ProRule" id="PRU00023"/>
    </source>
</evidence>
<sequence>MAKTMFGGILGESIDKRDADAVQEILKEEFDVDFQYRGQTALQLAVREGCLEICKLLITRGANVNMSDAEQNNLLNMACWKGYRDIAELLIQNEADIDYRSINGSSPAHTCAMKGNADILQSLVSAKADLDNCNLQGETPLHVAIYEQQMECIQLLVLGGASINWQDSKRRTPLMLAADLGFSDITELLVNGGANVNARDNKGSTALFSAVGKGHLNVVHTLIVNGADVDLPTTKGSSPLLASQFFSEAEDQSLMLVRRLVEAGCDVNVPDQDGMRPLYQSASGGNKDHGSDINVKTNTGDTVLHGAIHGNVPEIVNRLIEAGCSLNERNNSGEHPLLTAITHSAQFEIVEALVEAGSCDVNTLNAKRHTPLYTACEKNADVIAKKILAAPTFQRSMLTVRNIPQPLFAAVSNNHFHLVDLLIQMGCDFNMQALKENWPFVVKLLLSYNCDLDAHARVKRLYKCCLLHEDSHPHFDLEPIFVALTHRSVEMIKLLIDCYWKVPVGYIKELEHVFFTTPELNTHYSPEIRAEIRGVFRTAIEVPRSLQGHCRAVIRKRLGPLPKEKVEKLPLAKTLKSYIMMDESFGDLILGCYIKL</sequence>
<evidence type="ECO:0000313" key="6">
    <source>
        <dbReference type="EMBL" id="WAQ95402.1"/>
    </source>
</evidence>
<accession>A0ABY7DF89</accession>
<dbReference type="InterPro" id="IPR002110">
    <property type="entry name" value="Ankyrin_rpt"/>
</dbReference>
<organism evidence="6 7">
    <name type="scientific">Mya arenaria</name>
    <name type="common">Soft-shell clam</name>
    <dbReference type="NCBI Taxonomy" id="6604"/>
    <lineage>
        <taxon>Eukaryota</taxon>
        <taxon>Metazoa</taxon>
        <taxon>Spiralia</taxon>
        <taxon>Lophotrochozoa</taxon>
        <taxon>Mollusca</taxon>
        <taxon>Bivalvia</taxon>
        <taxon>Autobranchia</taxon>
        <taxon>Heteroconchia</taxon>
        <taxon>Euheterodonta</taxon>
        <taxon>Imparidentia</taxon>
        <taxon>Neoheterodontei</taxon>
        <taxon>Myida</taxon>
        <taxon>Myoidea</taxon>
        <taxon>Myidae</taxon>
        <taxon>Mya</taxon>
    </lineage>
</organism>
<dbReference type="Pfam" id="PF12796">
    <property type="entry name" value="Ank_2"/>
    <property type="match status" value="3"/>
</dbReference>
<feature type="repeat" description="ANK" evidence="3">
    <location>
        <begin position="299"/>
        <end position="331"/>
    </location>
</feature>
<evidence type="ECO:0000259" key="5">
    <source>
        <dbReference type="PROSITE" id="PS51360"/>
    </source>
</evidence>
<name>A0ABY7DF89_MYAAR</name>
<feature type="domain" description="Plus3" evidence="5">
    <location>
        <begin position="560"/>
        <end position="596"/>
    </location>
</feature>
<dbReference type="PROSITE" id="PS51360">
    <property type="entry name" value="PLUS3"/>
    <property type="match status" value="1"/>
</dbReference>
<evidence type="ECO:0000256" key="1">
    <source>
        <dbReference type="ARBA" id="ARBA00022737"/>
    </source>
</evidence>
<dbReference type="Gene3D" id="1.25.40.20">
    <property type="entry name" value="Ankyrin repeat-containing domain"/>
    <property type="match status" value="4"/>
</dbReference>
<dbReference type="PROSITE" id="PS50088">
    <property type="entry name" value="ANK_REPEAT"/>
    <property type="match status" value="7"/>
</dbReference>
<dbReference type="PROSITE" id="PS50225">
    <property type="entry name" value="SOCS"/>
    <property type="match status" value="1"/>
</dbReference>
<feature type="domain" description="SOCS box" evidence="4">
    <location>
        <begin position="543"/>
        <end position="579"/>
    </location>
</feature>
<dbReference type="InterPro" id="IPR036036">
    <property type="entry name" value="SOCS_box-like_dom_sf"/>
</dbReference>
<gene>
    <name evidence="6" type="ORF">MAR_028092</name>
</gene>
<feature type="repeat" description="ANK" evidence="3">
    <location>
        <begin position="202"/>
        <end position="234"/>
    </location>
</feature>
<dbReference type="PRINTS" id="PR01415">
    <property type="entry name" value="ANKYRIN"/>
</dbReference>
<evidence type="ECO:0000256" key="2">
    <source>
        <dbReference type="ARBA" id="ARBA00023043"/>
    </source>
</evidence>
<feature type="repeat" description="ANK" evidence="3">
    <location>
        <begin position="136"/>
        <end position="168"/>
    </location>
</feature>
<dbReference type="SUPFAM" id="SSF158235">
    <property type="entry name" value="SOCS box-like"/>
    <property type="match status" value="1"/>
</dbReference>
<dbReference type="SMART" id="SM00248">
    <property type="entry name" value="ANK"/>
    <property type="match status" value="11"/>
</dbReference>
<dbReference type="PANTHER" id="PTHR24123:SF141">
    <property type="entry name" value="ANKYRIN 2, ISOFORM U"/>
    <property type="match status" value="1"/>
</dbReference>
<dbReference type="EMBL" id="CP111013">
    <property type="protein sequence ID" value="WAQ95402.1"/>
    <property type="molecule type" value="Genomic_DNA"/>
</dbReference>
<dbReference type="InterPro" id="IPR004343">
    <property type="entry name" value="Plus-3_dom"/>
</dbReference>
<dbReference type="InterPro" id="IPR051165">
    <property type="entry name" value="Multifunctional_ANK_Repeat"/>
</dbReference>
<dbReference type="Pfam" id="PF07525">
    <property type="entry name" value="SOCS_box"/>
    <property type="match status" value="1"/>
</dbReference>
<proteinExistence type="predicted"/>
<dbReference type="CDD" id="cd03587">
    <property type="entry name" value="SOCS"/>
    <property type="match status" value="1"/>
</dbReference>